<keyword evidence="3" id="KW-1185">Reference proteome</keyword>
<proteinExistence type="predicted"/>
<feature type="domain" description="Shedu protein SduA C-terminal" evidence="1">
    <location>
        <begin position="296"/>
        <end position="462"/>
    </location>
</feature>
<dbReference type="Proteomes" id="UP001501446">
    <property type="component" value="Unassembled WGS sequence"/>
</dbReference>
<reference evidence="3" key="1">
    <citation type="journal article" date="2019" name="Int. J. Syst. Evol. Microbiol.">
        <title>The Global Catalogue of Microorganisms (GCM) 10K type strain sequencing project: providing services to taxonomists for standard genome sequencing and annotation.</title>
        <authorList>
            <consortium name="The Broad Institute Genomics Platform"/>
            <consortium name="The Broad Institute Genome Sequencing Center for Infectious Disease"/>
            <person name="Wu L."/>
            <person name="Ma J."/>
        </authorList>
    </citation>
    <scope>NUCLEOTIDE SEQUENCE [LARGE SCALE GENOMIC DNA]</scope>
    <source>
        <strain evidence="3">JCM 18958</strain>
    </source>
</reference>
<dbReference type="EMBL" id="BAABLN010000061">
    <property type="protein sequence ID" value="GAA4706908.1"/>
    <property type="molecule type" value="Genomic_DNA"/>
</dbReference>
<organism evidence="2 3">
    <name type="scientific">Kocuria gwangalliensis</name>
    <dbReference type="NCBI Taxonomy" id="501592"/>
    <lineage>
        <taxon>Bacteria</taxon>
        <taxon>Bacillati</taxon>
        <taxon>Actinomycetota</taxon>
        <taxon>Actinomycetes</taxon>
        <taxon>Micrococcales</taxon>
        <taxon>Micrococcaceae</taxon>
        <taxon>Kocuria</taxon>
    </lineage>
</organism>
<name>A0ABP8XHD4_9MICC</name>
<dbReference type="Pfam" id="PF14082">
    <property type="entry name" value="SduA_C"/>
    <property type="match status" value="1"/>
</dbReference>
<protein>
    <recommendedName>
        <fullName evidence="1">Shedu protein SduA C-terminal domain-containing protein</fullName>
    </recommendedName>
</protein>
<sequence length="489" mass="54591">MNTWTLDPLEEGEPDHDETGFEAYDDAELDDRFGSIEVRDEGNELVLTRTGRSSKLESTEMLRFDRVEKLLRVFPKVNRSGQFEDQFDRIIELQVEAPAWDPHLHSAVSERYDLLHAVGLPAGFAATYEYGLGIKRDYRDFVGGIEKHSSCTILRFTNTGREGLDAEGETFWVSLQRFGRYCDAVERNRGRGRTAVRRVNDAECHNAVADLFELGQVEPRYGKNQVIRALTEEVSTGYVVDAADRVVLVDEVERTAPEVAREAPERFARLRTDIELVSLEVLIEQFEEGLKGPHNNDESYWQSFFGTNRFALQQLFSMPIVVACAQAHVQAADVSGRGARITDFLCANTVTHSAVVVEIKAPATALMAKTSYRGKGTAEVYPPDTSLSGSIAQVQSQMAAVSQDLARRLDRSPELKIDAWNDVRGAVIAGRLFNLTDEQRESFLRYRAGLTTVTVLGYDEVLERLKALLTVLKSPPDLDGDTMAGADKS</sequence>
<evidence type="ECO:0000259" key="1">
    <source>
        <dbReference type="Pfam" id="PF14082"/>
    </source>
</evidence>
<evidence type="ECO:0000313" key="3">
    <source>
        <dbReference type="Proteomes" id="UP001501446"/>
    </source>
</evidence>
<dbReference type="RefSeq" id="WP_345311847.1">
    <property type="nucleotide sequence ID" value="NZ_BAABLN010000061.1"/>
</dbReference>
<dbReference type="InterPro" id="IPR025359">
    <property type="entry name" value="SduA_C"/>
</dbReference>
<evidence type="ECO:0000313" key="2">
    <source>
        <dbReference type="EMBL" id="GAA4706908.1"/>
    </source>
</evidence>
<accession>A0ABP8XHD4</accession>
<gene>
    <name evidence="2" type="ORF">GCM10025781_26960</name>
</gene>
<comment type="caution">
    <text evidence="2">The sequence shown here is derived from an EMBL/GenBank/DDBJ whole genome shotgun (WGS) entry which is preliminary data.</text>
</comment>